<keyword evidence="3" id="KW-1003">Cell membrane</keyword>
<dbReference type="InterPro" id="IPR004841">
    <property type="entry name" value="AA-permease/SLC12A_dom"/>
</dbReference>
<proteinExistence type="predicted"/>
<feature type="transmembrane region" description="Helical" evidence="8">
    <location>
        <begin position="155"/>
        <end position="176"/>
    </location>
</feature>
<dbReference type="FunFam" id="1.20.1740.10:FF:000001">
    <property type="entry name" value="Amino acid permease"/>
    <property type="match status" value="1"/>
</dbReference>
<reference evidence="10 11" key="1">
    <citation type="submission" date="2016-11" db="EMBL/GenBank/DDBJ databases">
        <title>Interaction between Lactobacillus species and yeast in water kefir.</title>
        <authorList>
            <person name="Behr J."/>
            <person name="Xu D."/>
            <person name="Vogel R.F."/>
        </authorList>
    </citation>
    <scope>NUCLEOTIDE SEQUENCE [LARGE SCALE GENOMIC DNA]</scope>
    <source>
        <strain evidence="10 11">TMW 1.1827</strain>
    </source>
</reference>
<keyword evidence="4 8" id="KW-0812">Transmembrane</keyword>
<keyword evidence="7 8" id="KW-0472">Membrane</keyword>
<feature type="transmembrane region" description="Helical" evidence="8">
    <location>
        <begin position="357"/>
        <end position="378"/>
    </location>
</feature>
<keyword evidence="11" id="KW-1185">Reference proteome</keyword>
<feature type="transmembrane region" description="Helical" evidence="8">
    <location>
        <begin position="279"/>
        <end position="302"/>
    </location>
</feature>
<dbReference type="Pfam" id="PF00324">
    <property type="entry name" value="AA_permease"/>
    <property type="match status" value="1"/>
</dbReference>
<feature type="transmembrane region" description="Helical" evidence="8">
    <location>
        <begin position="196"/>
        <end position="216"/>
    </location>
</feature>
<dbReference type="PANTHER" id="PTHR43495:SF2">
    <property type="entry name" value="D-SERINE_D-ALANINE_GLYCINE TRANSPORTER"/>
    <property type="match status" value="1"/>
</dbReference>
<gene>
    <name evidence="10" type="ORF">BSQ50_07770</name>
</gene>
<evidence type="ECO:0000256" key="7">
    <source>
        <dbReference type="ARBA" id="ARBA00023136"/>
    </source>
</evidence>
<evidence type="ECO:0000256" key="1">
    <source>
        <dbReference type="ARBA" id="ARBA00004651"/>
    </source>
</evidence>
<keyword evidence="2" id="KW-0813">Transport</keyword>
<dbReference type="KEGG" id="lng:BSQ50_07770"/>
<dbReference type="PANTHER" id="PTHR43495">
    <property type="entry name" value="GABA PERMEASE"/>
    <property type="match status" value="1"/>
</dbReference>
<dbReference type="AlphaFoldDB" id="A0A3Q8CCJ9"/>
<feature type="transmembrane region" description="Helical" evidence="8">
    <location>
        <begin position="333"/>
        <end position="351"/>
    </location>
</feature>
<dbReference type="InterPro" id="IPR004840">
    <property type="entry name" value="Amino_acid_permease_CS"/>
</dbReference>
<comment type="subcellular location">
    <subcellularLocation>
        <location evidence="1">Cell membrane</location>
        <topology evidence="1">Multi-pass membrane protein</topology>
    </subcellularLocation>
</comment>
<evidence type="ECO:0000256" key="4">
    <source>
        <dbReference type="ARBA" id="ARBA00022692"/>
    </source>
</evidence>
<dbReference type="GO" id="GO:0055085">
    <property type="term" value="P:transmembrane transport"/>
    <property type="evidence" value="ECO:0007669"/>
    <property type="project" value="InterPro"/>
</dbReference>
<feature type="transmembrane region" description="Helical" evidence="8">
    <location>
        <begin position="41"/>
        <end position="65"/>
    </location>
</feature>
<evidence type="ECO:0000256" key="5">
    <source>
        <dbReference type="ARBA" id="ARBA00022970"/>
    </source>
</evidence>
<dbReference type="PROSITE" id="PS00218">
    <property type="entry name" value="AMINO_ACID_PERMEASE_1"/>
    <property type="match status" value="1"/>
</dbReference>
<dbReference type="GO" id="GO:0005886">
    <property type="term" value="C:plasma membrane"/>
    <property type="evidence" value="ECO:0007669"/>
    <property type="project" value="UniProtKB-SubCell"/>
</dbReference>
<keyword evidence="6 8" id="KW-1133">Transmembrane helix</keyword>
<dbReference type="RefSeq" id="WP_057886795.1">
    <property type="nucleotide sequence ID" value="NZ_CP018180.1"/>
</dbReference>
<feature type="transmembrane region" description="Helical" evidence="8">
    <location>
        <begin position="122"/>
        <end position="143"/>
    </location>
</feature>
<dbReference type="PIRSF" id="PIRSF006060">
    <property type="entry name" value="AA_transporter"/>
    <property type="match status" value="1"/>
</dbReference>
<feature type="transmembrane region" description="Helical" evidence="8">
    <location>
        <begin position="398"/>
        <end position="416"/>
    </location>
</feature>
<keyword evidence="5" id="KW-0029">Amino-acid transport</keyword>
<name>A0A3Q8CCJ9_9LACO</name>
<evidence type="ECO:0000313" key="11">
    <source>
        <dbReference type="Proteomes" id="UP000324497"/>
    </source>
</evidence>
<feature type="transmembrane region" description="Helical" evidence="8">
    <location>
        <begin position="16"/>
        <end position="35"/>
    </location>
</feature>
<evidence type="ECO:0000313" key="10">
    <source>
        <dbReference type="EMBL" id="AUJ32471.1"/>
    </source>
</evidence>
<dbReference type="Gene3D" id="1.20.1740.10">
    <property type="entry name" value="Amino acid/polyamine transporter I"/>
    <property type="match status" value="1"/>
</dbReference>
<dbReference type="GeneID" id="78521047"/>
<evidence type="ECO:0000256" key="6">
    <source>
        <dbReference type="ARBA" id="ARBA00022989"/>
    </source>
</evidence>
<feature type="transmembrane region" description="Helical" evidence="8">
    <location>
        <begin position="422"/>
        <end position="441"/>
    </location>
</feature>
<evidence type="ECO:0000256" key="3">
    <source>
        <dbReference type="ARBA" id="ARBA00022475"/>
    </source>
</evidence>
<feature type="domain" description="Amino acid permease/ SLC12A" evidence="9">
    <location>
        <begin position="13"/>
        <end position="444"/>
    </location>
</feature>
<feature type="transmembrane region" description="Helical" evidence="8">
    <location>
        <begin position="237"/>
        <end position="259"/>
    </location>
</feature>
<evidence type="ECO:0000256" key="2">
    <source>
        <dbReference type="ARBA" id="ARBA00022448"/>
    </source>
</evidence>
<sequence>MKNELSRGLTHRHIQMIAIGGAIGTGLFLGSGSAIKAAGPAIILAYLIAGIICFFMMRAIGELVLSDLKLTSFIDFVRRYLGDRFEFIIGWTYWLCWESLAMADLTASGIYLRYWFPVIPQWVTPLIIILVLLGFNLLSVGVYGELESWFASIKVLAIVALIITGVILLLLGANVGGHQVSLGNLVNYGGFFPKGFKGFLAAFPMVIFAFTGIEMVGLTSGETEDPKHDLPRAINSLPIRIGLFYLGSMFVLMCIYPWNEITTTSSPFVQVFAGIGVKMAAGVINFVVLTAALSACNSAIFSTSRTLYVLSRTKKAPASFGTTSNRSVPVKSLLFSSLTLLVIVLLNYVVPKTVFEIISGVATVSFIFVWIVLMICHYRCRKAKDTKNKTFKMPLFPFSNYLTVIFFLMVTVLLAFEKSTLISLIFAAVWFAGLSLIYTLIIKKSQFSKNNVK</sequence>
<dbReference type="GO" id="GO:0006865">
    <property type="term" value="P:amino acid transport"/>
    <property type="evidence" value="ECO:0007669"/>
    <property type="project" value="UniProtKB-KW"/>
</dbReference>
<dbReference type="EMBL" id="CP018180">
    <property type="protein sequence ID" value="AUJ32471.1"/>
    <property type="molecule type" value="Genomic_DNA"/>
</dbReference>
<feature type="transmembrane region" description="Helical" evidence="8">
    <location>
        <begin position="85"/>
        <end position="102"/>
    </location>
</feature>
<protein>
    <submittedName>
        <fullName evidence="10">Amino acid permease</fullName>
    </submittedName>
</protein>
<dbReference type="Proteomes" id="UP000324497">
    <property type="component" value="Chromosome"/>
</dbReference>
<organism evidence="10 11">
    <name type="scientific">Liquorilactobacillus nagelii</name>
    <dbReference type="NCBI Taxonomy" id="82688"/>
    <lineage>
        <taxon>Bacteria</taxon>
        <taxon>Bacillati</taxon>
        <taxon>Bacillota</taxon>
        <taxon>Bacilli</taxon>
        <taxon>Lactobacillales</taxon>
        <taxon>Lactobacillaceae</taxon>
        <taxon>Liquorilactobacillus</taxon>
    </lineage>
</organism>
<accession>A0A3Q8CCJ9</accession>
<evidence type="ECO:0000259" key="9">
    <source>
        <dbReference type="Pfam" id="PF00324"/>
    </source>
</evidence>
<evidence type="ECO:0000256" key="8">
    <source>
        <dbReference type="SAM" id="Phobius"/>
    </source>
</evidence>